<comment type="caution">
    <text evidence="3">The sequence shown here is derived from an EMBL/GenBank/DDBJ whole genome shotgun (WGS) entry which is preliminary data.</text>
</comment>
<keyword evidence="4" id="KW-1185">Reference proteome</keyword>
<dbReference type="EMBL" id="WMJX01000005">
    <property type="protein sequence ID" value="MTG97282.1"/>
    <property type="molecule type" value="Genomic_DNA"/>
</dbReference>
<dbReference type="InterPro" id="IPR041679">
    <property type="entry name" value="DNA2/NAM7-like_C"/>
</dbReference>
<evidence type="ECO:0000259" key="2">
    <source>
        <dbReference type="Pfam" id="PF13087"/>
    </source>
</evidence>
<accession>A0A6I3LM86</accession>
<feature type="domain" description="DNA2/NAM7 helicase helicase" evidence="1">
    <location>
        <begin position="798"/>
        <end position="881"/>
    </location>
</feature>
<dbReference type="Pfam" id="PF13087">
    <property type="entry name" value="AAA_12"/>
    <property type="match status" value="1"/>
</dbReference>
<dbReference type="InterPro" id="IPR045055">
    <property type="entry name" value="DNA2/NAM7-like"/>
</dbReference>
<dbReference type="InterPro" id="IPR011604">
    <property type="entry name" value="PDDEXK-like_dom_sf"/>
</dbReference>
<name>A0A6I3LM86_9FLAO</name>
<dbReference type="PANTHER" id="PTHR10887">
    <property type="entry name" value="DNA2/NAM7 HELICASE FAMILY"/>
    <property type="match status" value="1"/>
</dbReference>
<dbReference type="GO" id="GO:0004386">
    <property type="term" value="F:helicase activity"/>
    <property type="evidence" value="ECO:0007669"/>
    <property type="project" value="InterPro"/>
</dbReference>
<feature type="domain" description="DNA2/NAM7 helicase-like C-terminal" evidence="2">
    <location>
        <begin position="903"/>
        <end position="1130"/>
    </location>
</feature>
<dbReference type="PANTHER" id="PTHR10887:SF495">
    <property type="entry name" value="HELICASE SENATAXIN ISOFORM X1-RELATED"/>
    <property type="match status" value="1"/>
</dbReference>
<feature type="domain" description="DNA2/NAM7 helicase helicase" evidence="1">
    <location>
        <begin position="696"/>
        <end position="792"/>
    </location>
</feature>
<evidence type="ECO:0000259" key="1">
    <source>
        <dbReference type="Pfam" id="PF13086"/>
    </source>
</evidence>
<dbReference type="InterPro" id="IPR027417">
    <property type="entry name" value="P-loop_NTPase"/>
</dbReference>
<evidence type="ECO:0000313" key="4">
    <source>
        <dbReference type="Proteomes" id="UP000438760"/>
    </source>
</evidence>
<dbReference type="Pfam" id="PF13086">
    <property type="entry name" value="AAA_11"/>
    <property type="match status" value="2"/>
</dbReference>
<reference evidence="3 4" key="1">
    <citation type="submission" date="2019-11" db="EMBL/GenBank/DDBJ databases">
        <title>Genome of Strain BIT-d1.</title>
        <authorList>
            <person name="Yang Y."/>
        </authorList>
    </citation>
    <scope>NUCLEOTIDE SEQUENCE [LARGE SCALE GENOMIC DNA]</scope>
    <source>
        <strain evidence="3 4">BIT-d1</strain>
    </source>
</reference>
<dbReference type="Proteomes" id="UP000438760">
    <property type="component" value="Unassembled WGS sequence"/>
</dbReference>
<proteinExistence type="predicted"/>
<dbReference type="Gene3D" id="3.90.320.10">
    <property type="match status" value="1"/>
</dbReference>
<dbReference type="CDD" id="cd18808">
    <property type="entry name" value="SF1_C_Upf1"/>
    <property type="match status" value="1"/>
</dbReference>
<gene>
    <name evidence="3" type="ORF">GJV76_03900</name>
</gene>
<dbReference type="InterPro" id="IPR047187">
    <property type="entry name" value="SF1_C_Upf1"/>
</dbReference>
<dbReference type="AlphaFoldDB" id="A0A6I3LM86"/>
<sequence length="1154" mass="133374">MKLRNSTDFFFSSLCEIAQKVEGTSIRLNYLRLKGLLDKVTKEIVRDEKIVFSNLFSRLAFICSKYKVSTVIHEFRIVSNEIYRYDERDLESWFITYWKDVNLFLSQVSGVPVPYVNTCFFSEVDCRKASATKYFDSYLERVKVSLVNRDDNFIYCLRLDINEVIKVKVHDGEMSTPFTSLPHFPLQSLLYLVHIHIDSNDVYYPSVIVLEPDYLIDVSAIAECNQDFGLSPLLFLKSKMDAIPNTKHLLIGNFANLVMDEVVNNFYNQGVNFDSLFQKHFENYPFEHLFCRDIQSVEHFREYQEACQMHFRHISKVVQEDFTYYGLRDIDNIALEPSFLNNVFGLQGRLDLFYDNPNNDRSAVIIELKSGSTAYPDYGTNIKDNHNTQLFLYYLMISESLGISFKNIANQQYIKGYILYSKVSSNNLRSDHINLERVQEICELRNRIILNEKMIQSGDLNKVSAVFRGLNVESIVNKPTNDKFKNILEKQYKAFVEPIYGATILQQAYFYSFYSFVAREQNHSKLGDGRREGVYSLASLWNQTFHEKEDAYSIFYDLVISQNEVDTDQKKIVFKRPLIGDGFASFRVGDSCVLYPFESTEDTAVKHRIFKVVIKSITQESIEVALRYRQNNKAYFNRYQKWALEKDFMDSGFNSMYRSLYEFMKGSSHKKDLLLGVEKPKQKTPYAFHKDYLSVEQNRILTNILSCDDYFILNGPPGTGKTSHIIKELIKELYQNSRVNILVLSYTNRAVDELSSAVCEALSDYDVEYPFIRIGSEHSCEVDYHKYLLKNTIAMKKEALELQGKTFSRKSLMHLVQAQRVFLSTVATINNQSDLLAMKKFDMIIIDEASQILEPQIVGILANCKRFVMIGDHKQLPAIVLQNDELAKTNNTMLEGIGLYTHSNSLFERLYNYCVKERLDYACDTLTFQGRMHKSIAEFPNEVFYDGILKEAFELSNLSQEAKGYLARQVRMMDFKPCSANALDQLLASKRMLFLDVEDQAGQSFAKANELEADLVVEVIKRLISLYDVNQRPLDVIKQIGVIAPFKNQIALIRSKLESLNIANSNELIVDTVERFQGGQKDIIIYSLTVSDPYQLESLVNLNEEQSVDRKLNVALTRAKEQMIIVGNSKVVSEDPIYMQLIEYLISNSSYQQL</sequence>
<dbReference type="SUPFAM" id="SSF52540">
    <property type="entry name" value="P-loop containing nucleoside triphosphate hydrolases"/>
    <property type="match status" value="1"/>
</dbReference>
<dbReference type="Gene3D" id="3.40.50.300">
    <property type="entry name" value="P-loop containing nucleotide triphosphate hydrolases"/>
    <property type="match status" value="2"/>
</dbReference>
<dbReference type="OrthoDB" id="9757917at2"/>
<evidence type="ECO:0000313" key="3">
    <source>
        <dbReference type="EMBL" id="MTG97282.1"/>
    </source>
</evidence>
<organism evidence="3 4">
    <name type="scientific">Myroides albus</name>
    <dbReference type="NCBI Taxonomy" id="2562892"/>
    <lineage>
        <taxon>Bacteria</taxon>
        <taxon>Pseudomonadati</taxon>
        <taxon>Bacteroidota</taxon>
        <taxon>Flavobacteriia</taxon>
        <taxon>Flavobacteriales</taxon>
        <taxon>Flavobacteriaceae</taxon>
        <taxon>Myroides</taxon>
    </lineage>
</organism>
<dbReference type="InterPro" id="IPR041677">
    <property type="entry name" value="DNA2/NAM7_AAA_11"/>
</dbReference>
<protein>
    <submittedName>
        <fullName evidence="3">AAA family ATPase</fullName>
    </submittedName>
</protein>